<feature type="transmembrane region" description="Helical" evidence="1">
    <location>
        <begin position="132"/>
        <end position="153"/>
    </location>
</feature>
<sequence length="154" mass="15449">MKKTLQAVGFITLIFTLFGIALGVLAFISGSWAQSQLITSASGATDFGPVFIGIAYLQTAVIIFFLGPVIAAVAGGLLGSVFSSPKTALITGGVGSLFGFYLMSIIAIGVLVLSKGSGAQQAFSFGQALFPLAVTGIPTAIIGSLISAISAAVN</sequence>
<keyword evidence="1" id="KW-1133">Transmembrane helix</keyword>
<feature type="transmembrane region" description="Helical" evidence="1">
    <location>
        <begin position="89"/>
        <end position="112"/>
    </location>
</feature>
<name>A0ABD6D5Y2_9EURY</name>
<protein>
    <submittedName>
        <fullName evidence="2">Uncharacterized protein</fullName>
    </submittedName>
</protein>
<keyword evidence="3" id="KW-1185">Reference proteome</keyword>
<comment type="caution">
    <text evidence="2">The sequence shown here is derived from an EMBL/GenBank/DDBJ whole genome shotgun (WGS) entry which is preliminary data.</text>
</comment>
<keyword evidence="1" id="KW-0472">Membrane</keyword>
<organism evidence="2 3">
    <name type="scientific">Halohasta litorea</name>
    <dbReference type="NCBI Taxonomy" id="869891"/>
    <lineage>
        <taxon>Archaea</taxon>
        <taxon>Methanobacteriati</taxon>
        <taxon>Methanobacteriota</taxon>
        <taxon>Stenosarchaea group</taxon>
        <taxon>Halobacteria</taxon>
        <taxon>Halobacteriales</taxon>
        <taxon>Haloferacaceae</taxon>
        <taxon>Halohasta</taxon>
    </lineage>
</organism>
<dbReference type="Proteomes" id="UP001597052">
    <property type="component" value="Unassembled WGS sequence"/>
</dbReference>
<dbReference type="AlphaFoldDB" id="A0ABD6D5Y2"/>
<gene>
    <name evidence="2" type="ORF">ACFSBW_07135</name>
</gene>
<feature type="transmembrane region" description="Helical" evidence="1">
    <location>
        <begin position="50"/>
        <end position="77"/>
    </location>
</feature>
<evidence type="ECO:0000313" key="2">
    <source>
        <dbReference type="EMBL" id="MFD1641644.1"/>
    </source>
</evidence>
<feature type="transmembrane region" description="Helical" evidence="1">
    <location>
        <begin position="7"/>
        <end position="30"/>
    </location>
</feature>
<reference evidence="2 3" key="1">
    <citation type="journal article" date="2019" name="Int. J. Syst. Evol. Microbiol.">
        <title>The Global Catalogue of Microorganisms (GCM) 10K type strain sequencing project: providing services to taxonomists for standard genome sequencing and annotation.</title>
        <authorList>
            <consortium name="The Broad Institute Genomics Platform"/>
            <consortium name="The Broad Institute Genome Sequencing Center for Infectious Disease"/>
            <person name="Wu L."/>
            <person name="Ma J."/>
        </authorList>
    </citation>
    <scope>NUCLEOTIDE SEQUENCE [LARGE SCALE GENOMIC DNA]</scope>
    <source>
        <strain evidence="2 3">CGMCC 1.10593</strain>
    </source>
</reference>
<accession>A0ABD6D5Y2</accession>
<evidence type="ECO:0000313" key="3">
    <source>
        <dbReference type="Proteomes" id="UP001597052"/>
    </source>
</evidence>
<keyword evidence="1" id="KW-0812">Transmembrane</keyword>
<dbReference type="RefSeq" id="WP_256396756.1">
    <property type="nucleotide sequence ID" value="NZ_JANHDJ010000005.1"/>
</dbReference>
<dbReference type="EMBL" id="JBHUDM010000002">
    <property type="protein sequence ID" value="MFD1641644.1"/>
    <property type="molecule type" value="Genomic_DNA"/>
</dbReference>
<proteinExistence type="predicted"/>
<evidence type="ECO:0000256" key="1">
    <source>
        <dbReference type="SAM" id="Phobius"/>
    </source>
</evidence>